<evidence type="ECO:0000256" key="1">
    <source>
        <dbReference type="SAM" id="MobiDB-lite"/>
    </source>
</evidence>
<reference evidence="2 3" key="1">
    <citation type="journal article" date="2010" name="Science">
        <title>Genomic comparison of the ants Camponotus floridanus and Harpegnathos saltator.</title>
        <authorList>
            <person name="Bonasio R."/>
            <person name="Zhang G."/>
            <person name="Ye C."/>
            <person name="Mutti N.S."/>
            <person name="Fang X."/>
            <person name="Qin N."/>
            <person name="Donahue G."/>
            <person name="Yang P."/>
            <person name="Li Q."/>
            <person name="Li C."/>
            <person name="Zhang P."/>
            <person name="Huang Z."/>
            <person name="Berger S.L."/>
            <person name="Reinberg D."/>
            <person name="Wang J."/>
            <person name="Liebig J."/>
        </authorList>
    </citation>
    <scope>NUCLEOTIDE SEQUENCE [LARGE SCALE GENOMIC DNA]</scope>
    <source>
        <strain evidence="3">C129</strain>
    </source>
</reference>
<accession>E2ADE8</accession>
<dbReference type="AlphaFoldDB" id="E2ADE8"/>
<organism evidence="3">
    <name type="scientific">Camponotus floridanus</name>
    <name type="common">Florida carpenter ant</name>
    <dbReference type="NCBI Taxonomy" id="104421"/>
    <lineage>
        <taxon>Eukaryota</taxon>
        <taxon>Metazoa</taxon>
        <taxon>Ecdysozoa</taxon>
        <taxon>Arthropoda</taxon>
        <taxon>Hexapoda</taxon>
        <taxon>Insecta</taxon>
        <taxon>Pterygota</taxon>
        <taxon>Neoptera</taxon>
        <taxon>Endopterygota</taxon>
        <taxon>Hymenoptera</taxon>
        <taxon>Apocrita</taxon>
        <taxon>Aculeata</taxon>
        <taxon>Formicoidea</taxon>
        <taxon>Formicidae</taxon>
        <taxon>Formicinae</taxon>
        <taxon>Camponotus</taxon>
    </lineage>
</organism>
<feature type="region of interest" description="Disordered" evidence="1">
    <location>
        <begin position="74"/>
        <end position="94"/>
    </location>
</feature>
<protein>
    <submittedName>
        <fullName evidence="2">Uncharacterized protein</fullName>
    </submittedName>
</protein>
<gene>
    <name evidence="2" type="ORF">EAG_07164</name>
</gene>
<name>E2ADE8_CAMFO</name>
<evidence type="ECO:0000313" key="3">
    <source>
        <dbReference type="Proteomes" id="UP000000311"/>
    </source>
</evidence>
<evidence type="ECO:0000313" key="2">
    <source>
        <dbReference type="EMBL" id="EFN68564.1"/>
    </source>
</evidence>
<proteinExistence type="predicted"/>
<dbReference type="Proteomes" id="UP000000311">
    <property type="component" value="Unassembled WGS sequence"/>
</dbReference>
<dbReference type="EMBL" id="GL438749">
    <property type="protein sequence ID" value="EFN68564.1"/>
    <property type="molecule type" value="Genomic_DNA"/>
</dbReference>
<sequence length="94" mass="10355">MARFRRDESTAGRVGVGVATPRIAELFTTTVKARGLRLMVAICQVENNKWKDGQSDNRQGSSVNEHLQVSRDYQGLSFDATDAKERQPTSDLGG</sequence>
<dbReference type="InParanoid" id="E2ADE8"/>
<keyword evidence="3" id="KW-1185">Reference proteome</keyword>